<dbReference type="AlphaFoldDB" id="A0A6M3XTC8"/>
<feature type="compositionally biased region" description="Basic and acidic residues" evidence="1">
    <location>
        <begin position="230"/>
        <end position="250"/>
    </location>
</feature>
<evidence type="ECO:0000313" key="2">
    <source>
        <dbReference type="EMBL" id="QJI01205.1"/>
    </source>
</evidence>
<feature type="compositionally biased region" description="Gly residues" evidence="1">
    <location>
        <begin position="650"/>
        <end position="665"/>
    </location>
</feature>
<protein>
    <submittedName>
        <fullName evidence="2">Putative co-chaperone GroES</fullName>
    </submittedName>
</protein>
<organism evidence="2">
    <name type="scientific">viral metagenome</name>
    <dbReference type="NCBI Taxonomy" id="1070528"/>
    <lineage>
        <taxon>unclassified sequences</taxon>
        <taxon>metagenomes</taxon>
        <taxon>organismal metagenomes</taxon>
    </lineage>
</organism>
<name>A0A6M3XTC8_9ZZZZ</name>
<proteinExistence type="predicted"/>
<feature type="region of interest" description="Disordered" evidence="1">
    <location>
        <begin position="636"/>
        <end position="665"/>
    </location>
</feature>
<gene>
    <name evidence="2" type="ORF">TM448B02357_0010</name>
</gene>
<evidence type="ECO:0000256" key="1">
    <source>
        <dbReference type="SAM" id="MobiDB-lite"/>
    </source>
</evidence>
<accession>A0A6M3XTC8</accession>
<reference evidence="2" key="1">
    <citation type="submission" date="2020-03" db="EMBL/GenBank/DDBJ databases">
        <title>The deep terrestrial virosphere.</title>
        <authorList>
            <person name="Holmfeldt K."/>
            <person name="Nilsson E."/>
            <person name="Simone D."/>
            <person name="Lopez-Fernandez M."/>
            <person name="Wu X."/>
            <person name="de Brujin I."/>
            <person name="Lundin D."/>
            <person name="Andersson A."/>
            <person name="Bertilsson S."/>
            <person name="Dopson M."/>
        </authorList>
    </citation>
    <scope>NUCLEOTIDE SEQUENCE</scope>
    <source>
        <strain evidence="2">TM448B02357</strain>
    </source>
</reference>
<dbReference type="EMBL" id="MT144905">
    <property type="protein sequence ID" value="QJI01205.1"/>
    <property type="molecule type" value="Genomic_DNA"/>
</dbReference>
<feature type="region of interest" description="Disordered" evidence="1">
    <location>
        <begin position="226"/>
        <end position="250"/>
    </location>
</feature>
<sequence>MLMPEKMEIAEPKEAPTDDKTLVNIVSKIPEDKQKEIAGQIIEDYDNDLTSRSDWEKKRNDYYKLWVCHREKKTTPWEGASNVCIPMMATACNQFHSRSYQAIFNAPGMVKALPVGYNDISRAKDVEYYMNWQILNELLEYEEEFDRLLQILPINGLGYKKLYYSKSLGRPVSENIDALDLVLPYRTKRFENARRLVHRTWLHYDELLDRNEQGLYENFDKVQEVPQAKDTSELKQTADKAAGEEPAKEEDNPHLILECHKKIDIGDGRKPYIFTVDYDSETILRVAGRELDVSGETKILDYFIDYHFIPNPESGVYSFGFGHFIEPMNEMANTAFNQIFDAGSLSNMPFGFYGRRAGIKKRQIKLHPGLMQEVEDATQVYFPSMQRVDQVLFQVIGMIQQYVEQFTSTSDYLMGRESKGTKTPTAHGTLAIIEQGLVTFAVMTKRIFRSLRKELRLLMAINNTFLPETGVQYVMEDEKTRVIKREMFNSVRDVVPIADPSFASRDQRRREAMEIYGALMVNPIIAGNPDLGMKPHIKGIHAITSDLLETYDKNNPKRYLPELPEESLSPEMENAKFMQGDYTDPKPGEDHQNHLETHLVFSQTDFFRNMPPDYRAMLKKHVQATQGVAYADSQQVQQLGGRGEAPMQGRPGGVQQGVRGGAVEG</sequence>